<keyword evidence="3" id="KW-1185">Reference proteome</keyword>
<feature type="chain" id="PRO_5012172600" evidence="1">
    <location>
        <begin position="21"/>
        <end position="281"/>
    </location>
</feature>
<comment type="caution">
    <text evidence="2">The sequence shown here is derived from an EMBL/GenBank/DDBJ whole genome shotgun (WGS) entry which is preliminary data.</text>
</comment>
<proteinExistence type="predicted"/>
<reference evidence="2 3" key="1">
    <citation type="submission" date="2017-07" db="EMBL/GenBank/DDBJ databases">
        <title>Acidovorax KNDSW TSA 6 genome sequence and assembly.</title>
        <authorList>
            <person name="Mayilraj S."/>
        </authorList>
    </citation>
    <scope>NUCLEOTIDE SEQUENCE [LARGE SCALE GENOMIC DNA]</scope>
    <source>
        <strain evidence="2 3">KNDSW-TSA6</strain>
    </source>
</reference>
<gene>
    <name evidence="2" type="ORF">CBY09_13050</name>
</gene>
<dbReference type="Proteomes" id="UP000215441">
    <property type="component" value="Unassembled WGS sequence"/>
</dbReference>
<dbReference type="EMBL" id="NOIG01000008">
    <property type="protein sequence ID" value="OYD49872.1"/>
    <property type="molecule type" value="Genomic_DNA"/>
</dbReference>
<dbReference type="OrthoDB" id="8803453at2"/>
<feature type="signal peptide" evidence="1">
    <location>
        <begin position="1"/>
        <end position="20"/>
    </location>
</feature>
<evidence type="ECO:0000256" key="1">
    <source>
        <dbReference type="SAM" id="SignalP"/>
    </source>
</evidence>
<evidence type="ECO:0000313" key="3">
    <source>
        <dbReference type="Proteomes" id="UP000215441"/>
    </source>
</evidence>
<sequence>MFFKKLVAAALLTGAGLAQAFAPQAGTWIVTSEMDGKPGRGFGIDVQNSTMVMQMYAYESSGQSTFYLAVGEVIDNKVTASLNKYNGGRYFGSGARSGTDAGSAGNVSIRFTSGTTGFIKFPNEGEIAISRFNFGYGAVAESLRGFWTLNSIGSEGLQSDLVELSRNLGATANGNGLMANAGETFGCEHQVRGSLAGNVLCAKINGSGQLLRTYVLIYSVNEGEGYSQASATSTQQSLQVRRITTPKGVGTGLFYKDAEQGSGPSALRQQIEHISRFGMTQ</sequence>
<protein>
    <submittedName>
        <fullName evidence="2">Uncharacterized protein</fullName>
    </submittedName>
</protein>
<keyword evidence="1" id="KW-0732">Signal</keyword>
<accession>A0A235ELG9</accession>
<dbReference type="RefSeq" id="WP_094290028.1">
    <property type="nucleotide sequence ID" value="NZ_NOIG01000008.1"/>
</dbReference>
<evidence type="ECO:0000313" key="2">
    <source>
        <dbReference type="EMBL" id="OYD49872.1"/>
    </source>
</evidence>
<dbReference type="AlphaFoldDB" id="A0A235ELG9"/>
<organism evidence="2 3">
    <name type="scientific">Acidovorax kalamii</name>
    <dbReference type="NCBI Taxonomy" id="2004485"/>
    <lineage>
        <taxon>Bacteria</taxon>
        <taxon>Pseudomonadati</taxon>
        <taxon>Pseudomonadota</taxon>
        <taxon>Betaproteobacteria</taxon>
        <taxon>Burkholderiales</taxon>
        <taxon>Comamonadaceae</taxon>
        <taxon>Acidovorax</taxon>
    </lineage>
</organism>
<name>A0A235ELG9_9BURK</name>